<evidence type="ECO:0000256" key="1">
    <source>
        <dbReference type="SAM" id="MobiDB-lite"/>
    </source>
</evidence>
<protein>
    <submittedName>
        <fullName evidence="2">Uncharacterized protein</fullName>
    </submittedName>
</protein>
<sequence length="86" mass="9692">MRRDSMETPHQALLGRSCIRHRSPRHEVQSQHEAKIALKSNKGKGVASLSQGTKRAIMGQEAPMEDASMPQPPPQRFGLCWIMEQE</sequence>
<feature type="compositionally biased region" description="Basic and acidic residues" evidence="1">
    <location>
        <begin position="25"/>
        <end position="36"/>
    </location>
</feature>
<evidence type="ECO:0000313" key="3">
    <source>
        <dbReference type="Proteomes" id="UP000823775"/>
    </source>
</evidence>
<keyword evidence="3" id="KW-1185">Reference proteome</keyword>
<feature type="region of interest" description="Disordered" evidence="1">
    <location>
        <begin position="1"/>
        <end position="77"/>
    </location>
</feature>
<reference evidence="2 3" key="1">
    <citation type="journal article" date="2021" name="BMC Genomics">
        <title>Datura genome reveals duplications of psychoactive alkaloid biosynthetic genes and high mutation rate following tissue culture.</title>
        <authorList>
            <person name="Rajewski A."/>
            <person name="Carter-House D."/>
            <person name="Stajich J."/>
            <person name="Litt A."/>
        </authorList>
    </citation>
    <scope>NUCLEOTIDE SEQUENCE [LARGE SCALE GENOMIC DNA]</scope>
    <source>
        <strain evidence="2">AR-01</strain>
    </source>
</reference>
<evidence type="ECO:0000313" key="2">
    <source>
        <dbReference type="EMBL" id="MCD9642913.1"/>
    </source>
</evidence>
<comment type="caution">
    <text evidence="2">The sequence shown here is derived from an EMBL/GenBank/DDBJ whole genome shotgun (WGS) entry which is preliminary data.</text>
</comment>
<proteinExistence type="predicted"/>
<name>A0ABS8V6W8_DATST</name>
<accession>A0ABS8V6W8</accession>
<dbReference type="Proteomes" id="UP000823775">
    <property type="component" value="Unassembled WGS sequence"/>
</dbReference>
<feature type="non-terminal residue" evidence="2">
    <location>
        <position position="86"/>
    </location>
</feature>
<dbReference type="EMBL" id="JACEIK010003737">
    <property type="protein sequence ID" value="MCD9642913.1"/>
    <property type="molecule type" value="Genomic_DNA"/>
</dbReference>
<gene>
    <name evidence="2" type="ORF">HAX54_029962</name>
</gene>
<organism evidence="2 3">
    <name type="scientific">Datura stramonium</name>
    <name type="common">Jimsonweed</name>
    <name type="synonym">Common thornapple</name>
    <dbReference type="NCBI Taxonomy" id="4076"/>
    <lineage>
        <taxon>Eukaryota</taxon>
        <taxon>Viridiplantae</taxon>
        <taxon>Streptophyta</taxon>
        <taxon>Embryophyta</taxon>
        <taxon>Tracheophyta</taxon>
        <taxon>Spermatophyta</taxon>
        <taxon>Magnoliopsida</taxon>
        <taxon>eudicotyledons</taxon>
        <taxon>Gunneridae</taxon>
        <taxon>Pentapetalae</taxon>
        <taxon>asterids</taxon>
        <taxon>lamiids</taxon>
        <taxon>Solanales</taxon>
        <taxon>Solanaceae</taxon>
        <taxon>Solanoideae</taxon>
        <taxon>Datureae</taxon>
        <taxon>Datura</taxon>
    </lineage>
</organism>